<reference evidence="1 2" key="1">
    <citation type="submission" date="2019-06" db="EMBL/GenBank/DDBJ databases">
        <title>Genome Sequence of the Brown Rot Fungal Pathogen Monilinia fructicola.</title>
        <authorList>
            <person name="De Miccolis Angelini R.M."/>
            <person name="Landi L."/>
            <person name="Abate D."/>
            <person name="Pollastro S."/>
            <person name="Romanazzi G."/>
            <person name="Faretra F."/>
        </authorList>
    </citation>
    <scope>NUCLEOTIDE SEQUENCE [LARGE SCALE GENOMIC DNA]</scope>
    <source>
        <strain evidence="1 2">Mfrc123</strain>
    </source>
</reference>
<accession>A0A5M9JDP7</accession>
<proteinExistence type="predicted"/>
<sequence length="76" mass="9068">MGMTMGMTMDHDYRNHHITQHETKLWMNYFYFSYWGFRRFSPPPPPPPPSPINLYRPSTLLRPPLINYICVTIPVV</sequence>
<evidence type="ECO:0000313" key="2">
    <source>
        <dbReference type="Proteomes" id="UP000322873"/>
    </source>
</evidence>
<dbReference type="EMBL" id="VICG01000013">
    <property type="protein sequence ID" value="KAA8565962.1"/>
    <property type="molecule type" value="Genomic_DNA"/>
</dbReference>
<name>A0A5M9JDP7_MONFR</name>
<dbReference type="Proteomes" id="UP000322873">
    <property type="component" value="Unassembled WGS sequence"/>
</dbReference>
<protein>
    <submittedName>
        <fullName evidence="1">Uncharacterized protein</fullName>
    </submittedName>
</protein>
<gene>
    <name evidence="1" type="ORF">EYC84_009771</name>
</gene>
<organism evidence="1 2">
    <name type="scientific">Monilinia fructicola</name>
    <name type="common">Brown rot fungus</name>
    <name type="synonym">Ciboria fructicola</name>
    <dbReference type="NCBI Taxonomy" id="38448"/>
    <lineage>
        <taxon>Eukaryota</taxon>
        <taxon>Fungi</taxon>
        <taxon>Dikarya</taxon>
        <taxon>Ascomycota</taxon>
        <taxon>Pezizomycotina</taxon>
        <taxon>Leotiomycetes</taxon>
        <taxon>Helotiales</taxon>
        <taxon>Sclerotiniaceae</taxon>
        <taxon>Monilinia</taxon>
    </lineage>
</organism>
<evidence type="ECO:0000313" key="1">
    <source>
        <dbReference type="EMBL" id="KAA8565962.1"/>
    </source>
</evidence>
<comment type="caution">
    <text evidence="1">The sequence shown here is derived from an EMBL/GenBank/DDBJ whole genome shotgun (WGS) entry which is preliminary data.</text>
</comment>
<keyword evidence="2" id="KW-1185">Reference proteome</keyword>
<dbReference type="AlphaFoldDB" id="A0A5M9JDP7"/>